<proteinExistence type="predicted"/>
<comment type="caution">
    <text evidence="3">The sequence shown here is derived from an EMBL/GenBank/DDBJ whole genome shotgun (WGS) entry which is preliminary data.</text>
</comment>
<organism evidence="3 4">
    <name type="scientific">Brevibacterium epidermidis</name>
    <dbReference type="NCBI Taxonomy" id="1698"/>
    <lineage>
        <taxon>Bacteria</taxon>
        <taxon>Bacillati</taxon>
        <taxon>Actinomycetota</taxon>
        <taxon>Actinomycetes</taxon>
        <taxon>Micrococcales</taxon>
        <taxon>Brevibacteriaceae</taxon>
        <taxon>Brevibacterium</taxon>
    </lineage>
</organism>
<dbReference type="InterPro" id="IPR036188">
    <property type="entry name" value="FAD/NAD-bd_sf"/>
</dbReference>
<gene>
    <name evidence="3" type="ORF">ABH903_001334</name>
</gene>
<protein>
    <submittedName>
        <fullName evidence="3">Uncharacterized protein</fullName>
    </submittedName>
</protein>
<reference evidence="3 4" key="1">
    <citation type="submission" date="2024-07" db="EMBL/GenBank/DDBJ databases">
        <title>Mealworm larvae gut microbial communities from Newark, Delaware, USA.</title>
        <authorList>
            <person name="Blenner M."/>
        </authorList>
    </citation>
    <scope>NUCLEOTIDE SEQUENCE [LARGE SCALE GENOMIC DNA]</scope>
    <source>
        <strain evidence="3 4">UD i117</strain>
    </source>
</reference>
<dbReference type="Gene3D" id="3.50.50.60">
    <property type="entry name" value="FAD/NAD(P)-binding domain"/>
    <property type="match status" value="1"/>
</dbReference>
<feature type="transmembrane region" description="Helical" evidence="2">
    <location>
        <begin position="12"/>
        <end position="35"/>
    </location>
</feature>
<evidence type="ECO:0000313" key="3">
    <source>
        <dbReference type="EMBL" id="MEY9258315.1"/>
    </source>
</evidence>
<keyword evidence="2" id="KW-1133">Transmembrane helix</keyword>
<keyword evidence="2" id="KW-0812">Transmembrane</keyword>
<evidence type="ECO:0000313" key="4">
    <source>
        <dbReference type="Proteomes" id="UP001565435"/>
    </source>
</evidence>
<name>A0ABV4EIM5_BREEP</name>
<dbReference type="PANTHER" id="PTHR36851">
    <property type="entry name" value="UNNAMED PRODUCT"/>
    <property type="match status" value="1"/>
</dbReference>
<keyword evidence="4" id="KW-1185">Reference proteome</keyword>
<evidence type="ECO:0000256" key="2">
    <source>
        <dbReference type="SAM" id="Phobius"/>
    </source>
</evidence>
<accession>A0ABV4EIM5</accession>
<dbReference type="PANTHER" id="PTHR36851:SF1">
    <property type="entry name" value="GLYCO_TRANS_2-LIKE DOMAIN-CONTAINING PROTEIN"/>
    <property type="match status" value="1"/>
</dbReference>
<feature type="region of interest" description="Disordered" evidence="1">
    <location>
        <begin position="317"/>
        <end position="337"/>
    </location>
</feature>
<feature type="compositionally biased region" description="Low complexity" evidence="1">
    <location>
        <begin position="323"/>
        <end position="337"/>
    </location>
</feature>
<dbReference type="RefSeq" id="WP_370035499.1">
    <property type="nucleotide sequence ID" value="NZ_JBGBYS010000005.1"/>
</dbReference>
<sequence length="337" mass="36595">MFILPFVDAMLGAVYVLAIVGLMFVRAMLGAVDVARGLLRYRRSARVDWAARLTDLERAMDGRPSLAHPRGGFRAADHAALVAQVSADPRSIMRPSTLLHAVVVAAYNEPYPVIADTIRTLLHTSTKPEQLLVFFAHEERGGPAMAETARRLEAEYGHRFGAFVLVEHPAGLPDEIAGKGANITFAGHRLAEWVRDQAIDPRRVIVTSPLGGVGVNLAVQDGIAVSRMLAEPLRSGSVRPSELRRLQLRRLPTTRAVEFLQSGIHRMVEPAVHGHRPIRPPAPVEWLLTTFPALTRIPARILGIGITAEHAPDFARDSGFPQAASTVSTSASAKTDP</sequence>
<keyword evidence="2" id="KW-0472">Membrane</keyword>
<dbReference type="EMBL" id="JBGBYS010000005">
    <property type="protein sequence ID" value="MEY9258315.1"/>
    <property type="molecule type" value="Genomic_DNA"/>
</dbReference>
<evidence type="ECO:0000256" key="1">
    <source>
        <dbReference type="SAM" id="MobiDB-lite"/>
    </source>
</evidence>
<dbReference type="SUPFAM" id="SSF51905">
    <property type="entry name" value="FAD/NAD(P)-binding domain"/>
    <property type="match status" value="1"/>
</dbReference>
<dbReference type="Proteomes" id="UP001565435">
    <property type="component" value="Unassembled WGS sequence"/>
</dbReference>